<protein>
    <submittedName>
        <fullName evidence="1">DUF2922 domain-containing protein</fullName>
    </submittedName>
</protein>
<dbReference type="InterPro" id="IPR021321">
    <property type="entry name" value="DUF2922"/>
</dbReference>
<dbReference type="Proteomes" id="UP001205609">
    <property type="component" value="Unassembled WGS sequence"/>
</dbReference>
<sequence length="71" mass="7936">MNTKTLDIIFDTVEQKPVRLSLPKIEHNVTKELVVTEADKMIKSNVLSLLGAQVIQVKTAQLTDKTVTVLF</sequence>
<reference evidence="1 2" key="1">
    <citation type="journal article" date="2023" name="Int. J. Syst. Evol. Microbiol.">
        <title>Streptococcus sciuri sp. nov., Staphylococcus marylandisciuri sp. nov. and Staphylococcus americanisciuri sp. nov., isolated from faeces of eastern grey squirrel (Sciurus carolinensis).</title>
        <authorList>
            <person name="Volokhov D.V."/>
            <person name="Zagorodnyaya T.A."/>
            <person name="Furtak V.A."/>
            <person name="Nattanmai G."/>
            <person name="Randall L."/>
            <person name="Jose S."/>
            <person name="Gao Y."/>
            <person name="Eisenberg T."/>
            <person name="Delmonte P."/>
            <person name="Blom J."/>
            <person name="Mitchell K.K."/>
        </authorList>
    </citation>
    <scope>NUCLEOTIDE SEQUENCE [LARGE SCALE GENOMIC DNA]</scope>
    <source>
        <strain evidence="1 2">GRT3</strain>
    </source>
</reference>
<evidence type="ECO:0000313" key="2">
    <source>
        <dbReference type="Proteomes" id="UP001205609"/>
    </source>
</evidence>
<proteinExistence type="predicted"/>
<accession>A0ABT2F2K5</accession>
<keyword evidence="2" id="KW-1185">Reference proteome</keyword>
<dbReference type="EMBL" id="JANUXY010000005">
    <property type="protein sequence ID" value="MCS4486506.1"/>
    <property type="molecule type" value="Genomic_DNA"/>
</dbReference>
<comment type="caution">
    <text evidence="1">The sequence shown here is derived from an EMBL/GenBank/DDBJ whole genome shotgun (WGS) entry which is preliminary data.</text>
</comment>
<gene>
    <name evidence="1" type="ORF">NXS11_06285</name>
</gene>
<name>A0ABT2F2K5_9STAP</name>
<evidence type="ECO:0000313" key="1">
    <source>
        <dbReference type="EMBL" id="MCS4486506.1"/>
    </source>
</evidence>
<organism evidence="1 2">
    <name type="scientific">Staphylococcus americanisciuri</name>
    <dbReference type="NCBI Taxonomy" id="2973940"/>
    <lineage>
        <taxon>Bacteria</taxon>
        <taxon>Bacillati</taxon>
        <taxon>Bacillota</taxon>
        <taxon>Bacilli</taxon>
        <taxon>Bacillales</taxon>
        <taxon>Staphylococcaceae</taxon>
        <taxon>Staphylococcus</taxon>
    </lineage>
</organism>
<dbReference type="RefSeq" id="WP_259199865.1">
    <property type="nucleotide sequence ID" value="NZ_JANUXY010000005.1"/>
</dbReference>
<dbReference type="Pfam" id="PF11148">
    <property type="entry name" value="DUF2922"/>
    <property type="match status" value="1"/>
</dbReference>